<name>A0A9D7E2E4_9PROT</name>
<keyword evidence="2" id="KW-0732">Signal</keyword>
<feature type="chain" id="PRO_5039338038" description="N-acetylmuramoyl-L-alanine amidase domain-containing protein" evidence="2">
    <location>
        <begin position="22"/>
        <end position="289"/>
    </location>
</feature>
<organism evidence="3 4">
    <name type="scientific">Candidatus Methylophosphatis roskildensis</name>
    <dbReference type="NCBI Taxonomy" id="2899263"/>
    <lineage>
        <taxon>Bacteria</taxon>
        <taxon>Pseudomonadati</taxon>
        <taxon>Pseudomonadota</taxon>
        <taxon>Betaproteobacteria</taxon>
        <taxon>Nitrosomonadales</taxon>
        <taxon>Sterolibacteriaceae</taxon>
        <taxon>Candidatus Methylophosphatis</taxon>
    </lineage>
</organism>
<protein>
    <recommendedName>
        <fullName evidence="5">N-acetylmuramoyl-L-alanine amidase domain-containing protein</fullName>
    </recommendedName>
</protein>
<feature type="compositionally biased region" description="Basic and acidic residues" evidence="1">
    <location>
        <begin position="265"/>
        <end position="274"/>
    </location>
</feature>
<feature type="signal peptide" evidence="2">
    <location>
        <begin position="1"/>
        <end position="21"/>
    </location>
</feature>
<gene>
    <name evidence="3" type="ORF">IPH26_07905</name>
</gene>
<evidence type="ECO:0000256" key="2">
    <source>
        <dbReference type="SAM" id="SignalP"/>
    </source>
</evidence>
<evidence type="ECO:0008006" key="5">
    <source>
        <dbReference type="Google" id="ProtNLM"/>
    </source>
</evidence>
<evidence type="ECO:0000256" key="1">
    <source>
        <dbReference type="SAM" id="MobiDB-lite"/>
    </source>
</evidence>
<dbReference type="PROSITE" id="PS51257">
    <property type="entry name" value="PROKAR_LIPOPROTEIN"/>
    <property type="match status" value="1"/>
</dbReference>
<comment type="caution">
    <text evidence="3">The sequence shown here is derived from an EMBL/GenBank/DDBJ whole genome shotgun (WGS) entry which is preliminary data.</text>
</comment>
<evidence type="ECO:0000313" key="3">
    <source>
        <dbReference type="EMBL" id="MBK6972874.1"/>
    </source>
</evidence>
<dbReference type="Proteomes" id="UP000807785">
    <property type="component" value="Unassembled WGS sequence"/>
</dbReference>
<dbReference type="AlphaFoldDB" id="A0A9D7E2E4"/>
<evidence type="ECO:0000313" key="4">
    <source>
        <dbReference type="Proteomes" id="UP000807785"/>
    </source>
</evidence>
<sequence>MTATFKGVCFLGCLLLTGCEASGIPPCTKTDGSVSAVSAVQIADQTASGLDFPGSAATTGTVRFKFGKPLAIYPATYIWRYYPRSQASYYTTFFWGNDGEFRWDGGRANTYYGAHPYPYPAPHFVPPEKIGPRYWEISVGSQDILSESTVEYNRWHTQALVVWADWLGRKHHEFHWDLPDLSKVLRHTESRDYGNKNPPVPALTFGDAPWAPSEEIMDGVLRGIQIYATALNLSDVLAESTEPLSTTTGRACVWYMNLNPTPTDISDKSGRGHNPEWVGSERPTLWTSR</sequence>
<accession>A0A9D7E2E4</accession>
<feature type="region of interest" description="Disordered" evidence="1">
    <location>
        <begin position="264"/>
        <end position="289"/>
    </location>
</feature>
<reference evidence="3" key="1">
    <citation type="submission" date="2020-10" db="EMBL/GenBank/DDBJ databases">
        <title>Connecting structure to function with the recovery of over 1000 high-quality activated sludge metagenome-assembled genomes encoding full-length rRNA genes using long-read sequencing.</title>
        <authorList>
            <person name="Singleton C.M."/>
            <person name="Petriglieri F."/>
            <person name="Kristensen J.M."/>
            <person name="Kirkegaard R.H."/>
            <person name="Michaelsen T.Y."/>
            <person name="Andersen M.H."/>
            <person name="Karst S.M."/>
            <person name="Dueholm M.S."/>
            <person name="Nielsen P.H."/>
            <person name="Albertsen M."/>
        </authorList>
    </citation>
    <scope>NUCLEOTIDE SEQUENCE</scope>
    <source>
        <strain evidence="3">Bjer_18-Q3-R1-45_BAT3C.347</strain>
    </source>
</reference>
<dbReference type="EMBL" id="JADJEV010000003">
    <property type="protein sequence ID" value="MBK6972874.1"/>
    <property type="molecule type" value="Genomic_DNA"/>
</dbReference>
<proteinExistence type="predicted"/>